<gene>
    <name evidence="1" type="ORF">ANN_10075</name>
</gene>
<comment type="caution">
    <text evidence="1">The sequence shown here is derived from an EMBL/GenBank/DDBJ whole genome shotgun (WGS) entry which is preliminary data.</text>
</comment>
<evidence type="ECO:0008006" key="3">
    <source>
        <dbReference type="Google" id="ProtNLM"/>
    </source>
</evidence>
<protein>
    <recommendedName>
        <fullName evidence="3">Per a allergen</fullName>
    </recommendedName>
</protein>
<keyword evidence="2" id="KW-1185">Reference proteome</keyword>
<dbReference type="Proteomes" id="UP001148838">
    <property type="component" value="Unassembled WGS sequence"/>
</dbReference>
<dbReference type="EMBL" id="JAJSOF020000005">
    <property type="protein sequence ID" value="KAJ4448063.1"/>
    <property type="molecule type" value="Genomic_DNA"/>
</dbReference>
<evidence type="ECO:0000313" key="1">
    <source>
        <dbReference type="EMBL" id="KAJ4448063.1"/>
    </source>
</evidence>
<sequence>MPGLCEGGNEPPGSLKAICRQSSTIWPRGRDRLGHPDLLVAVGVRKQRRFACNEPLLIADYPVTGGVNVDPLLQLNTFVTSIPNSYIGYLTAIRASIVRPTDRILKNVSCEGGKQ</sequence>
<accession>A0ABQ8TN19</accession>
<name>A0ABQ8TN19_PERAM</name>
<evidence type="ECO:0000313" key="2">
    <source>
        <dbReference type="Proteomes" id="UP001148838"/>
    </source>
</evidence>
<reference evidence="1 2" key="1">
    <citation type="journal article" date="2022" name="Allergy">
        <title>Genome assembly and annotation of Periplaneta americana reveal a comprehensive cockroach allergen profile.</title>
        <authorList>
            <person name="Wang L."/>
            <person name="Xiong Q."/>
            <person name="Saelim N."/>
            <person name="Wang L."/>
            <person name="Nong W."/>
            <person name="Wan A.T."/>
            <person name="Shi M."/>
            <person name="Liu X."/>
            <person name="Cao Q."/>
            <person name="Hui J.H.L."/>
            <person name="Sookrung N."/>
            <person name="Leung T.F."/>
            <person name="Tungtrongchitr A."/>
            <person name="Tsui S.K.W."/>
        </authorList>
    </citation>
    <scope>NUCLEOTIDE SEQUENCE [LARGE SCALE GENOMIC DNA]</scope>
    <source>
        <strain evidence="1">PWHHKU_190912</strain>
    </source>
</reference>
<organism evidence="1 2">
    <name type="scientific">Periplaneta americana</name>
    <name type="common">American cockroach</name>
    <name type="synonym">Blatta americana</name>
    <dbReference type="NCBI Taxonomy" id="6978"/>
    <lineage>
        <taxon>Eukaryota</taxon>
        <taxon>Metazoa</taxon>
        <taxon>Ecdysozoa</taxon>
        <taxon>Arthropoda</taxon>
        <taxon>Hexapoda</taxon>
        <taxon>Insecta</taxon>
        <taxon>Pterygota</taxon>
        <taxon>Neoptera</taxon>
        <taxon>Polyneoptera</taxon>
        <taxon>Dictyoptera</taxon>
        <taxon>Blattodea</taxon>
        <taxon>Blattoidea</taxon>
        <taxon>Blattidae</taxon>
        <taxon>Blattinae</taxon>
        <taxon>Periplaneta</taxon>
    </lineage>
</organism>
<proteinExistence type="predicted"/>